<organism evidence="7 8">
    <name type="scientific">Lodderomyces elongisporus (strain ATCC 11503 / CBS 2605 / JCM 1781 / NBRC 1676 / NRRL YB-4239)</name>
    <name type="common">Yeast</name>
    <name type="synonym">Saccharomyces elongisporus</name>
    <dbReference type="NCBI Taxonomy" id="379508"/>
    <lineage>
        <taxon>Eukaryota</taxon>
        <taxon>Fungi</taxon>
        <taxon>Dikarya</taxon>
        <taxon>Ascomycota</taxon>
        <taxon>Saccharomycotina</taxon>
        <taxon>Pichiomycetes</taxon>
        <taxon>Debaryomycetaceae</taxon>
        <taxon>Candida/Lodderomyces clade</taxon>
        <taxon>Lodderomyces</taxon>
    </lineage>
</organism>
<name>A5E0W4_LODEL</name>
<dbReference type="Proteomes" id="UP000001996">
    <property type="component" value="Unassembled WGS sequence"/>
</dbReference>
<feature type="compositionally biased region" description="Low complexity" evidence="5">
    <location>
        <begin position="745"/>
        <end position="756"/>
    </location>
</feature>
<protein>
    <recommendedName>
        <fullName evidence="6">Myosin-binding domain-containing protein</fullName>
    </recommendedName>
</protein>
<dbReference type="Pfam" id="PF12632">
    <property type="entry name" value="Vezatin"/>
    <property type="match status" value="1"/>
</dbReference>
<keyword evidence="2" id="KW-0812">Transmembrane</keyword>
<feature type="region of interest" description="Disordered" evidence="5">
    <location>
        <begin position="198"/>
        <end position="221"/>
    </location>
</feature>
<feature type="compositionally biased region" description="Basic and acidic residues" evidence="5">
    <location>
        <begin position="839"/>
        <end position="849"/>
    </location>
</feature>
<dbReference type="EMBL" id="CH981527">
    <property type="protein sequence ID" value="EDK45072.1"/>
    <property type="molecule type" value="Genomic_DNA"/>
</dbReference>
<gene>
    <name evidence="7" type="ORF">LELG_03251</name>
</gene>
<feature type="compositionally biased region" description="Low complexity" evidence="5">
    <location>
        <begin position="850"/>
        <end position="862"/>
    </location>
</feature>
<dbReference type="VEuPathDB" id="FungiDB:LELG_03251"/>
<feature type="region of interest" description="Disordered" evidence="5">
    <location>
        <begin position="745"/>
        <end position="764"/>
    </location>
</feature>
<dbReference type="KEGG" id="lel:PVL30_002747"/>
<evidence type="ECO:0000256" key="2">
    <source>
        <dbReference type="ARBA" id="ARBA00022692"/>
    </source>
</evidence>
<dbReference type="HOGENOM" id="CLU_273850_0_0_1"/>
<feature type="compositionally biased region" description="Basic and acidic residues" evidence="5">
    <location>
        <begin position="792"/>
        <end position="810"/>
    </location>
</feature>
<proteinExistence type="predicted"/>
<evidence type="ECO:0000313" key="7">
    <source>
        <dbReference type="EMBL" id="EDK45072.1"/>
    </source>
</evidence>
<dbReference type="OMA" id="CQWENIV"/>
<feature type="region of interest" description="Disordered" evidence="5">
    <location>
        <begin position="787"/>
        <end position="814"/>
    </location>
</feature>
<dbReference type="GeneID" id="5232754"/>
<dbReference type="GO" id="GO:0017022">
    <property type="term" value="F:myosin binding"/>
    <property type="evidence" value="ECO:0007669"/>
    <property type="project" value="InterPro"/>
</dbReference>
<feature type="domain" description="Myosin-binding" evidence="6">
    <location>
        <begin position="382"/>
        <end position="644"/>
    </location>
</feature>
<evidence type="ECO:0000256" key="3">
    <source>
        <dbReference type="ARBA" id="ARBA00022989"/>
    </source>
</evidence>
<dbReference type="GO" id="GO:0012505">
    <property type="term" value="C:endomembrane system"/>
    <property type="evidence" value="ECO:0007669"/>
    <property type="project" value="UniProtKB-SubCell"/>
</dbReference>
<accession>A5E0W4</accession>
<dbReference type="OrthoDB" id="4089780at2759"/>
<keyword evidence="4" id="KW-0472">Membrane</keyword>
<evidence type="ECO:0000313" key="8">
    <source>
        <dbReference type="Proteomes" id="UP000001996"/>
    </source>
</evidence>
<evidence type="ECO:0000256" key="1">
    <source>
        <dbReference type="ARBA" id="ARBA00004308"/>
    </source>
</evidence>
<evidence type="ECO:0000259" key="6">
    <source>
        <dbReference type="Pfam" id="PF12632"/>
    </source>
</evidence>
<evidence type="ECO:0000256" key="5">
    <source>
        <dbReference type="SAM" id="MobiDB-lite"/>
    </source>
</evidence>
<feature type="region of interest" description="Disordered" evidence="5">
    <location>
        <begin position="934"/>
        <end position="963"/>
    </location>
</feature>
<dbReference type="InterPro" id="IPR026859">
    <property type="entry name" value="Myosin-bd"/>
</dbReference>
<comment type="subcellular location">
    <subcellularLocation>
        <location evidence="1">Endomembrane system</location>
    </subcellularLocation>
</comment>
<feature type="compositionally biased region" description="Low complexity" evidence="5">
    <location>
        <begin position="103"/>
        <end position="113"/>
    </location>
</feature>
<feature type="region of interest" description="Disordered" evidence="5">
    <location>
        <begin position="1132"/>
        <end position="1155"/>
    </location>
</feature>
<dbReference type="InParanoid" id="A5E0W4"/>
<evidence type="ECO:0000256" key="4">
    <source>
        <dbReference type="ARBA" id="ARBA00023136"/>
    </source>
</evidence>
<sequence length="1173" mass="132150">MNFNRFNPLSSDFVYGKLNVIDSTATTTAAKNLNLDHSHNHNQTQDQNQSQVSTRNIAKTLPSHEPPLLMNSNSGNADLGDWGIDEDYTPTVAATTFSGFLSPTTSSLSSTTGHQHPHAQTNANANANNNNNNASSNTNAISHSQSHLNTLLTNLPAELLRHPQQFYQTQQLQHTYYNTPKQPITRQLSLQYLNGRNPLEDEPYLPPHPQYITNGKRRNSTSLSSSLKFHHYSYQQQQQQQQQQQVQRQLLLQLLHHQDLTWVQNHAPSLLEYCQWENIVIIPTTETITKYIKKYLSMENTFDQFWEKFRYNLITSHFLDDTMSISKDNTNENALHRDKKSFIERTFRFLTNDDGTKLHILNTSYKMLHNKKFSNSTSILCLINMIIFLLKQQQKMQSTDDIQYMAPDSQFKLFKIILILASKAIKVRKFRAILETNKALNGLDEFFNVNLVLNKNLVSNLIVLRNECNGVSILEESSTNPIDASIQDQSFYRNTLTMQSCLSILNLNLRYLNSKLMPIVDSDIFQQYCTLHNINFAILTKESPDEISIEHEKRTMEDEVNFILFGINKFNQLRKFFICQLLSLGDISSSNFFTLTLMDQFGMANEPLNQSLKLVQKVQLLYKLLSTFNSAASSLNNLFAMAGTRSINTGNTTQKLSQIDYDTISMSLSLFQFTLKVQSLSNSLTYFNKYNESLSMNNIDEQLEKLLIFKNFGNDLNQLKLMHKQTLAELNQQVNPDLSHTNISAASECSSSSPRSTINGNCSNSNKAFHMKSFHNAKKRFSLPPSQAMEQNAEKSLQKKPNDSSADKGNKKYNRLSTGLQLGLLTVYEDDSRHKIENTKIGHNCEKRNSSSSTTSASASASLLPPPKVSYDDNYINILPSNNQFESYNKSTLDQLNAAVSCRRSHNIKSSTGNNGGSGSNGGIIATSTVASANDTTNTTNNNNNNDNNNNNNDNNNKTKITNNHHTANDLANVRSGNRYSSIVANNRFSLNSVQSNVSGLSELISTRLTKYAAEEEDENQEQSYTKSMPQHTMMLPHQKLFGEKNNNFNPENNYNHDIGVANEVVEDDSVDKGMSKEELQMKLEASFNKIYNLENENRMLRGKGPVQHEDHSAGSNGVATDGNNGVDTNVDAGNAPESISSITSGEEKESFTVTMPTSSFLTDLELKLNQKT</sequence>
<feature type="region of interest" description="Disordered" evidence="5">
    <location>
        <begin position="839"/>
        <end position="865"/>
    </location>
</feature>
<feature type="compositionally biased region" description="Low complexity" evidence="5">
    <location>
        <begin position="121"/>
        <end position="140"/>
    </location>
</feature>
<dbReference type="eggNOG" id="ENOG502RPM0">
    <property type="taxonomic scope" value="Eukaryota"/>
</dbReference>
<dbReference type="AlphaFoldDB" id="A5E0W4"/>
<keyword evidence="3" id="KW-1133">Transmembrane helix</keyword>
<reference evidence="7 8" key="1">
    <citation type="journal article" date="2009" name="Nature">
        <title>Evolution of pathogenicity and sexual reproduction in eight Candida genomes.</title>
        <authorList>
            <person name="Butler G."/>
            <person name="Rasmussen M.D."/>
            <person name="Lin M.F."/>
            <person name="Santos M.A."/>
            <person name="Sakthikumar S."/>
            <person name="Munro C.A."/>
            <person name="Rheinbay E."/>
            <person name="Grabherr M."/>
            <person name="Forche A."/>
            <person name="Reedy J.L."/>
            <person name="Agrafioti I."/>
            <person name="Arnaud M.B."/>
            <person name="Bates S."/>
            <person name="Brown A.J."/>
            <person name="Brunke S."/>
            <person name="Costanzo M.C."/>
            <person name="Fitzpatrick D.A."/>
            <person name="de Groot P.W."/>
            <person name="Harris D."/>
            <person name="Hoyer L.L."/>
            <person name="Hube B."/>
            <person name="Klis F.M."/>
            <person name="Kodira C."/>
            <person name="Lennard N."/>
            <person name="Logue M.E."/>
            <person name="Martin R."/>
            <person name="Neiman A.M."/>
            <person name="Nikolaou E."/>
            <person name="Quail M.A."/>
            <person name="Quinn J."/>
            <person name="Santos M.C."/>
            <person name="Schmitzberger F.F."/>
            <person name="Sherlock G."/>
            <person name="Shah P."/>
            <person name="Silverstein K.A."/>
            <person name="Skrzypek M.S."/>
            <person name="Soll D."/>
            <person name="Staggs R."/>
            <person name="Stansfield I."/>
            <person name="Stumpf M.P."/>
            <person name="Sudbery P.E."/>
            <person name="Srikantha T."/>
            <person name="Zeng Q."/>
            <person name="Berman J."/>
            <person name="Berriman M."/>
            <person name="Heitman J."/>
            <person name="Gow N.A."/>
            <person name="Lorenz M.C."/>
            <person name="Birren B.W."/>
            <person name="Kellis M."/>
            <person name="Cuomo C.A."/>
        </authorList>
    </citation>
    <scope>NUCLEOTIDE SEQUENCE [LARGE SCALE GENOMIC DNA]</scope>
    <source>
        <strain evidence="8">ATCC 11503 / BCRC 21390 / CBS 2605 / JCM 1781 / NBRC 1676 / NRRL YB-4239</strain>
    </source>
</reference>
<keyword evidence="8" id="KW-1185">Reference proteome</keyword>
<feature type="region of interest" description="Disordered" evidence="5">
    <location>
        <begin position="103"/>
        <end position="140"/>
    </location>
</feature>